<dbReference type="AlphaFoldDB" id="A0A4P7ID93"/>
<protein>
    <recommendedName>
        <fullName evidence="4">DUF485 domain-containing protein</fullName>
    </recommendedName>
</protein>
<keyword evidence="3" id="KW-1185">Reference proteome</keyword>
<dbReference type="Proteomes" id="UP000294853">
    <property type="component" value="Chromosome"/>
</dbReference>
<feature type="transmembrane region" description="Helical" evidence="1">
    <location>
        <begin position="86"/>
        <end position="108"/>
    </location>
</feature>
<organism evidence="2 3">
    <name type="scientific">Nocardioides seonyuensis</name>
    <dbReference type="NCBI Taxonomy" id="2518371"/>
    <lineage>
        <taxon>Bacteria</taxon>
        <taxon>Bacillati</taxon>
        <taxon>Actinomycetota</taxon>
        <taxon>Actinomycetes</taxon>
        <taxon>Propionibacteriales</taxon>
        <taxon>Nocardioidaceae</taxon>
        <taxon>Nocardioides</taxon>
    </lineage>
</organism>
<sequence length="135" mass="14550">MSDSGPPPRVRVTGPPRRRALASRHAGAREIDSETALGEVFMRSLLREQLRLAAAALVALALTLGVLPLVFHLAPDLADVRVLGVPVSWVVLGVLAYPWMVFLGWVYVRRAEANESDFAALLDAAGDAGEGRERP</sequence>
<dbReference type="OrthoDB" id="5186135at2"/>
<feature type="transmembrane region" description="Helical" evidence="1">
    <location>
        <begin position="52"/>
        <end position="74"/>
    </location>
</feature>
<proteinExistence type="predicted"/>
<gene>
    <name evidence="2" type="ORF">EXE58_06320</name>
</gene>
<dbReference type="EMBL" id="CP038436">
    <property type="protein sequence ID" value="QBX55109.1"/>
    <property type="molecule type" value="Genomic_DNA"/>
</dbReference>
<evidence type="ECO:0000313" key="2">
    <source>
        <dbReference type="EMBL" id="QBX55109.1"/>
    </source>
</evidence>
<evidence type="ECO:0008006" key="4">
    <source>
        <dbReference type="Google" id="ProtNLM"/>
    </source>
</evidence>
<dbReference type="RefSeq" id="WP_135267077.1">
    <property type="nucleotide sequence ID" value="NZ_CP038436.1"/>
</dbReference>
<evidence type="ECO:0000256" key="1">
    <source>
        <dbReference type="SAM" id="Phobius"/>
    </source>
</evidence>
<keyword evidence="1" id="KW-1133">Transmembrane helix</keyword>
<dbReference type="KEGG" id="nsn:EXE58_06320"/>
<evidence type="ECO:0000313" key="3">
    <source>
        <dbReference type="Proteomes" id="UP000294853"/>
    </source>
</evidence>
<accession>A0A4P7ID93</accession>
<name>A0A4P7ID93_9ACTN</name>
<keyword evidence="1" id="KW-0472">Membrane</keyword>
<keyword evidence="1" id="KW-0812">Transmembrane</keyword>
<reference evidence="2 3" key="1">
    <citation type="submission" date="2019-03" db="EMBL/GenBank/DDBJ databases">
        <title>Three New Species of Nocardioides, Nocardioides euryhalodurans sp. nov., Nocardioides seonyuensis sp. nov. and Nocardioides eburneoflavus sp. nov. Iolated from Soil.</title>
        <authorList>
            <person name="Roh S.G."/>
            <person name="Lee C."/>
            <person name="Kim M.-K."/>
            <person name="Kim S.B."/>
        </authorList>
    </citation>
    <scope>NUCLEOTIDE SEQUENCE [LARGE SCALE GENOMIC DNA]</scope>
    <source>
        <strain evidence="2 3">MMS17-SY207-3</strain>
    </source>
</reference>